<dbReference type="Gene3D" id="2.60.120.260">
    <property type="entry name" value="Galactose-binding domain-like"/>
    <property type="match status" value="1"/>
</dbReference>
<comment type="caution">
    <text evidence="1">The sequence shown here is derived from an EMBL/GenBank/DDBJ whole genome shotgun (WGS) entry which is preliminary data.</text>
</comment>
<accession>A0ABU8ES56</accession>
<evidence type="ECO:0000313" key="2">
    <source>
        <dbReference type="Proteomes" id="UP001382455"/>
    </source>
</evidence>
<evidence type="ECO:0008006" key="3">
    <source>
        <dbReference type="Google" id="ProtNLM"/>
    </source>
</evidence>
<keyword evidence="2" id="KW-1185">Reference proteome</keyword>
<sequence length="373" mass="42483">MQLNHFDFLSSHQILSLEEKPALNDWYFFAYPFNNYRYGLSNKEKVDGKSSVFLINKLPSKEGIATIRQTIDAKPYENKRIELSGYVKASNLDGEALLRLYLIDNEDSITRRAEAKFIGTNSDLEWQRFSVVADITPDISALLYSGVLQGSGQVWFDKFEISEAPNDAKDTSTPFGYVRPKDDAPSKERTKYLNIVGYNTTPFGEFTLGSQSIDLSTWKISDELNGEYQARNDGNTLLLESVIDNPDFGVLLKRFNFDTPRAKQENVTGITFRAQIKHQFVKSMASIWMRIEDKDNNSLAFDNLRYTSSGGTRDWRDVEVTLPITDEATIVSFGALLISKGKLWLRNPHIEYTYEPIAHNTQLLTKPSNLSFE</sequence>
<gene>
    <name evidence="1" type="ORF">WAE96_08455</name>
</gene>
<name>A0ABU8ES56_9GAMM</name>
<dbReference type="EMBL" id="JBAWKS010000001">
    <property type="protein sequence ID" value="MEI4549727.1"/>
    <property type="molecule type" value="Genomic_DNA"/>
</dbReference>
<evidence type="ECO:0000313" key="1">
    <source>
        <dbReference type="EMBL" id="MEI4549727.1"/>
    </source>
</evidence>
<reference evidence="1 2" key="1">
    <citation type="submission" date="2023-12" db="EMBL/GenBank/DDBJ databases">
        <title>Friends and Foes: Symbiotic and Algicidal bacterial influence on Karenia brevis blooms.</title>
        <authorList>
            <person name="Fei C."/>
            <person name="Mohamed A.R."/>
            <person name="Booker A."/>
            <person name="Arshad M."/>
            <person name="Klass S."/>
            <person name="Ahn S."/>
            <person name="Gilbert P.M."/>
            <person name="Heil C.A."/>
            <person name="Martinez J.M."/>
            <person name="Amin S.A."/>
        </authorList>
    </citation>
    <scope>NUCLEOTIDE SEQUENCE [LARGE SCALE GENOMIC DNA]</scope>
    <source>
        <strain evidence="1 2">CE15</strain>
    </source>
</reference>
<protein>
    <recommendedName>
        <fullName evidence="3">CBM-cenC domain-containing protein</fullName>
    </recommendedName>
</protein>
<organism evidence="1 2">
    <name type="scientific">Pseudoalteromonas spongiae</name>
    <dbReference type="NCBI Taxonomy" id="298657"/>
    <lineage>
        <taxon>Bacteria</taxon>
        <taxon>Pseudomonadati</taxon>
        <taxon>Pseudomonadota</taxon>
        <taxon>Gammaproteobacteria</taxon>
        <taxon>Alteromonadales</taxon>
        <taxon>Pseudoalteromonadaceae</taxon>
        <taxon>Pseudoalteromonas</taxon>
    </lineage>
</organism>
<dbReference type="RefSeq" id="WP_336435178.1">
    <property type="nucleotide sequence ID" value="NZ_JBAWKS010000001.1"/>
</dbReference>
<proteinExistence type="predicted"/>
<dbReference type="Proteomes" id="UP001382455">
    <property type="component" value="Unassembled WGS sequence"/>
</dbReference>